<evidence type="ECO:0000256" key="6">
    <source>
        <dbReference type="PROSITE-ProRule" id="PRU00169"/>
    </source>
</evidence>
<protein>
    <submittedName>
        <fullName evidence="8">DNA-binding response regulator in two-component regulatory system with QseC</fullName>
    </submittedName>
</protein>
<evidence type="ECO:0000313" key="9">
    <source>
        <dbReference type="Proteomes" id="UP000254631"/>
    </source>
</evidence>
<sequence length="240" mass="27546">MRTIKVQGSKPTILIADDDLSTRMLLRATISQWDYPVIEASDGEEAWEILKQNDGPQIATVDWMMPKLDGLDLCRRTKNLPRPPYMILLTSMSGASNVVNALDSGADDFLTKPFNFIELRSRLHVGQRIINYANRLESVINEKKPHENISQHLPITIKRLNAMGKKILDEWINLQSMLHLLEAMEKDNHIKFKNQILGIYERQKELIEEITSLETFLGHRASESKTTEVKARKTKKIAKK</sequence>
<evidence type="ECO:0000313" key="8">
    <source>
        <dbReference type="EMBL" id="STX78646.1"/>
    </source>
</evidence>
<dbReference type="PROSITE" id="PS50110">
    <property type="entry name" value="RESPONSE_REGULATORY"/>
    <property type="match status" value="1"/>
</dbReference>
<gene>
    <name evidence="8" type="primary">qseB_1</name>
    <name evidence="8" type="ORF">NCTC12000_00624</name>
</gene>
<keyword evidence="1 6" id="KW-0597">Phosphoprotein</keyword>
<evidence type="ECO:0000256" key="4">
    <source>
        <dbReference type="ARBA" id="ARBA00023125"/>
    </source>
</evidence>
<dbReference type="AlphaFoldDB" id="A0A378K1G4"/>
<proteinExistence type="predicted"/>
<keyword evidence="4 8" id="KW-0238">DNA-binding</keyword>
<dbReference type="RefSeq" id="WP_050486546.1">
    <property type="nucleotide sequence ID" value="NZ_BAZA01000032.1"/>
</dbReference>
<dbReference type="InterPro" id="IPR011006">
    <property type="entry name" value="CheY-like_superfamily"/>
</dbReference>
<dbReference type="GO" id="GO:0032993">
    <property type="term" value="C:protein-DNA complex"/>
    <property type="evidence" value="ECO:0007669"/>
    <property type="project" value="TreeGrafter"/>
</dbReference>
<name>A0A378K1G4_LEGPN</name>
<dbReference type="SMART" id="SM00448">
    <property type="entry name" value="REC"/>
    <property type="match status" value="1"/>
</dbReference>
<evidence type="ECO:0000256" key="1">
    <source>
        <dbReference type="ARBA" id="ARBA00022553"/>
    </source>
</evidence>
<evidence type="ECO:0000259" key="7">
    <source>
        <dbReference type="PROSITE" id="PS50110"/>
    </source>
</evidence>
<evidence type="ECO:0000256" key="3">
    <source>
        <dbReference type="ARBA" id="ARBA00023015"/>
    </source>
</evidence>
<feature type="modified residue" description="4-aspartylphosphate" evidence="6">
    <location>
        <position position="62"/>
    </location>
</feature>
<dbReference type="GO" id="GO:0000976">
    <property type="term" value="F:transcription cis-regulatory region binding"/>
    <property type="evidence" value="ECO:0007669"/>
    <property type="project" value="TreeGrafter"/>
</dbReference>
<keyword evidence="3" id="KW-0805">Transcription regulation</keyword>
<evidence type="ECO:0000256" key="5">
    <source>
        <dbReference type="ARBA" id="ARBA00023163"/>
    </source>
</evidence>
<keyword evidence="2" id="KW-0902">Two-component regulatory system</keyword>
<dbReference type="Pfam" id="PF00072">
    <property type="entry name" value="Response_reg"/>
    <property type="match status" value="1"/>
</dbReference>
<dbReference type="PANTHER" id="PTHR48111:SF4">
    <property type="entry name" value="DNA-BINDING DUAL TRANSCRIPTIONAL REGULATOR OMPR"/>
    <property type="match status" value="1"/>
</dbReference>
<feature type="domain" description="Response regulatory" evidence="7">
    <location>
        <begin position="12"/>
        <end position="127"/>
    </location>
</feature>
<dbReference type="GO" id="GO:0005829">
    <property type="term" value="C:cytosol"/>
    <property type="evidence" value="ECO:0007669"/>
    <property type="project" value="TreeGrafter"/>
</dbReference>
<accession>A0A378K1G4</accession>
<dbReference type="SUPFAM" id="SSF52172">
    <property type="entry name" value="CheY-like"/>
    <property type="match status" value="1"/>
</dbReference>
<dbReference type="Proteomes" id="UP000254631">
    <property type="component" value="Unassembled WGS sequence"/>
</dbReference>
<organism evidence="8 9">
    <name type="scientific">Legionella pneumophila</name>
    <dbReference type="NCBI Taxonomy" id="446"/>
    <lineage>
        <taxon>Bacteria</taxon>
        <taxon>Pseudomonadati</taxon>
        <taxon>Pseudomonadota</taxon>
        <taxon>Gammaproteobacteria</taxon>
        <taxon>Legionellales</taxon>
        <taxon>Legionellaceae</taxon>
        <taxon>Legionella</taxon>
    </lineage>
</organism>
<dbReference type="PANTHER" id="PTHR48111">
    <property type="entry name" value="REGULATOR OF RPOS"/>
    <property type="match status" value="1"/>
</dbReference>
<dbReference type="EMBL" id="UGOL01000001">
    <property type="protein sequence ID" value="STX78646.1"/>
    <property type="molecule type" value="Genomic_DNA"/>
</dbReference>
<dbReference type="GO" id="GO:0000156">
    <property type="term" value="F:phosphorelay response regulator activity"/>
    <property type="evidence" value="ECO:0007669"/>
    <property type="project" value="TreeGrafter"/>
</dbReference>
<dbReference type="GO" id="GO:0006355">
    <property type="term" value="P:regulation of DNA-templated transcription"/>
    <property type="evidence" value="ECO:0007669"/>
    <property type="project" value="TreeGrafter"/>
</dbReference>
<reference evidence="8 9" key="1">
    <citation type="submission" date="2018-06" db="EMBL/GenBank/DDBJ databases">
        <authorList>
            <consortium name="Pathogen Informatics"/>
            <person name="Doyle S."/>
        </authorList>
    </citation>
    <scope>NUCLEOTIDE SEQUENCE [LARGE SCALE GENOMIC DNA]</scope>
    <source>
        <strain evidence="8 9">NCTC12000</strain>
    </source>
</reference>
<keyword evidence="5" id="KW-0804">Transcription</keyword>
<dbReference type="InterPro" id="IPR001789">
    <property type="entry name" value="Sig_transdc_resp-reg_receiver"/>
</dbReference>
<dbReference type="CDD" id="cd17574">
    <property type="entry name" value="REC_OmpR"/>
    <property type="match status" value="1"/>
</dbReference>
<dbReference type="InterPro" id="IPR039420">
    <property type="entry name" value="WalR-like"/>
</dbReference>
<dbReference type="Gene3D" id="3.40.50.2300">
    <property type="match status" value="1"/>
</dbReference>
<evidence type="ECO:0000256" key="2">
    <source>
        <dbReference type="ARBA" id="ARBA00023012"/>
    </source>
</evidence>